<organism evidence="2">
    <name type="scientific">Ignisphaera aggregans</name>
    <dbReference type="NCBI Taxonomy" id="334771"/>
    <lineage>
        <taxon>Archaea</taxon>
        <taxon>Thermoproteota</taxon>
        <taxon>Thermoprotei</taxon>
        <taxon>Desulfurococcales</taxon>
        <taxon>Desulfurococcaceae</taxon>
        <taxon>Ignisphaera</taxon>
    </lineage>
</organism>
<protein>
    <submittedName>
        <fullName evidence="2">Uncharacterized protein</fullName>
    </submittedName>
</protein>
<name>A0A7J3JRP0_9CREN</name>
<gene>
    <name evidence="1" type="ORF">ENT87_02160</name>
    <name evidence="2" type="ORF">ENU30_05385</name>
</gene>
<accession>A0A7J3JRP0</accession>
<evidence type="ECO:0000313" key="2">
    <source>
        <dbReference type="EMBL" id="HGQ18387.1"/>
    </source>
</evidence>
<dbReference type="EMBL" id="DTAI01000066">
    <property type="protein sequence ID" value="HGN36343.1"/>
    <property type="molecule type" value="Genomic_DNA"/>
</dbReference>
<proteinExistence type="predicted"/>
<reference evidence="2" key="1">
    <citation type="journal article" date="2020" name="mSystems">
        <title>Genome- and Community-Level Interaction Insights into Carbon Utilization and Element Cycling Functions of Hydrothermarchaeota in Hydrothermal Sediment.</title>
        <authorList>
            <person name="Zhou Z."/>
            <person name="Liu Y."/>
            <person name="Xu W."/>
            <person name="Pan J."/>
            <person name="Luo Z.H."/>
            <person name="Li M."/>
        </authorList>
    </citation>
    <scope>NUCLEOTIDE SEQUENCE [LARGE SCALE GENOMIC DNA]</scope>
    <source>
        <strain evidence="1">SpSt-618</strain>
        <strain evidence="2">SpSt-657</strain>
    </source>
</reference>
<sequence length="106" mass="12251">MSYGWEARWVRRKFKMAEGIEVETCYDLTSSLILCPLCINISKVCPSSTEPSATLVSGAMYFFSPEDLFHHMRAHARMSEWSKAYVVSEEEEELVEEEEEEEDLST</sequence>
<dbReference type="EMBL" id="DTBZ01000100">
    <property type="protein sequence ID" value="HGQ18387.1"/>
    <property type="molecule type" value="Genomic_DNA"/>
</dbReference>
<comment type="caution">
    <text evidence="2">The sequence shown here is derived from an EMBL/GenBank/DDBJ whole genome shotgun (WGS) entry which is preliminary data.</text>
</comment>
<dbReference type="AlphaFoldDB" id="A0A7J3JRP0"/>
<evidence type="ECO:0000313" key="1">
    <source>
        <dbReference type="EMBL" id="HGN36343.1"/>
    </source>
</evidence>